<sequence>MKKLKTMFLSIFSLVAIVILTLGIFILIERIQDKLFVPQEYLMWIFKYPTSRLVFMYLLYVFAVFYYIFQKKFKRILPTEAYSSKDSFLKKHRKLIFSIFIVLNIPLFYIIVTAVTVITNNKIIDYSFLSPKGREYNYNDIVMIKTGVYGERLYLPLTHSKGDFFYIIELKDGLKIDLSEVGGVKSEEHEYFIIEDLDRQFVNMNIPKVSSMENFDYSTEHLAEIYTDKIRNILENNN</sequence>
<keyword evidence="3" id="KW-1185">Reference proteome</keyword>
<dbReference type="AlphaFoldDB" id="A0A6N9Q5W4"/>
<accession>A0A6N9Q5W4</accession>
<dbReference type="Proteomes" id="UP000448943">
    <property type="component" value="Unassembled WGS sequence"/>
</dbReference>
<evidence type="ECO:0000313" key="3">
    <source>
        <dbReference type="Proteomes" id="UP000448943"/>
    </source>
</evidence>
<gene>
    <name evidence="2" type="ORF">ERL59_14805</name>
</gene>
<feature type="transmembrane region" description="Helical" evidence="1">
    <location>
        <begin position="95"/>
        <end position="118"/>
    </location>
</feature>
<keyword evidence="1" id="KW-0472">Membrane</keyword>
<feature type="transmembrane region" description="Helical" evidence="1">
    <location>
        <begin position="7"/>
        <end position="28"/>
    </location>
</feature>
<proteinExistence type="predicted"/>
<evidence type="ECO:0000313" key="2">
    <source>
        <dbReference type="EMBL" id="NBI30217.1"/>
    </source>
</evidence>
<keyword evidence="1" id="KW-0812">Transmembrane</keyword>
<dbReference type="RefSeq" id="WP_160647028.1">
    <property type="nucleotide sequence ID" value="NZ_SIJB01000030.1"/>
</dbReference>
<reference evidence="2 3" key="1">
    <citation type="submission" date="2019-01" db="EMBL/GenBank/DDBJ databases">
        <title>Chengkuizengella sp. nov., isolated from deep-sea sediment of East Pacific Ocean.</title>
        <authorList>
            <person name="Yang J."/>
            <person name="Lai Q."/>
            <person name="Shao Z."/>
        </authorList>
    </citation>
    <scope>NUCLEOTIDE SEQUENCE [LARGE SCALE GENOMIC DNA]</scope>
    <source>
        <strain evidence="2 3">YPA3-1-1</strain>
    </source>
</reference>
<protein>
    <submittedName>
        <fullName evidence="2">Uncharacterized protein</fullName>
    </submittedName>
</protein>
<comment type="caution">
    <text evidence="2">The sequence shown here is derived from an EMBL/GenBank/DDBJ whole genome shotgun (WGS) entry which is preliminary data.</text>
</comment>
<feature type="transmembrane region" description="Helical" evidence="1">
    <location>
        <begin position="48"/>
        <end position="69"/>
    </location>
</feature>
<dbReference type="OrthoDB" id="9791488at2"/>
<dbReference type="EMBL" id="SIJB01000030">
    <property type="protein sequence ID" value="NBI30217.1"/>
    <property type="molecule type" value="Genomic_DNA"/>
</dbReference>
<name>A0A6N9Q5W4_9BACL</name>
<evidence type="ECO:0000256" key="1">
    <source>
        <dbReference type="SAM" id="Phobius"/>
    </source>
</evidence>
<keyword evidence="1" id="KW-1133">Transmembrane helix</keyword>
<organism evidence="2 3">
    <name type="scientific">Chengkuizengella marina</name>
    <dbReference type="NCBI Taxonomy" id="2507566"/>
    <lineage>
        <taxon>Bacteria</taxon>
        <taxon>Bacillati</taxon>
        <taxon>Bacillota</taxon>
        <taxon>Bacilli</taxon>
        <taxon>Bacillales</taxon>
        <taxon>Paenibacillaceae</taxon>
        <taxon>Chengkuizengella</taxon>
    </lineage>
</organism>